<dbReference type="SUPFAM" id="SSF53167">
    <property type="entry name" value="Purine and uridine phosphorylases"/>
    <property type="match status" value="1"/>
</dbReference>
<dbReference type="CDD" id="cd09008">
    <property type="entry name" value="MTAN"/>
    <property type="match status" value="1"/>
</dbReference>
<dbReference type="GO" id="GO:0009116">
    <property type="term" value="P:nucleoside metabolic process"/>
    <property type="evidence" value="ECO:0007669"/>
    <property type="project" value="InterPro"/>
</dbReference>
<dbReference type="InterPro" id="IPR035994">
    <property type="entry name" value="Nucleoside_phosphorylase_sf"/>
</dbReference>
<evidence type="ECO:0000313" key="3">
    <source>
        <dbReference type="Proteomes" id="UP000824102"/>
    </source>
</evidence>
<dbReference type="GO" id="GO:0019284">
    <property type="term" value="P:L-methionine salvage from S-adenosylmethionine"/>
    <property type="evidence" value="ECO:0007669"/>
    <property type="project" value="TreeGrafter"/>
</dbReference>
<dbReference type="PANTHER" id="PTHR46832:SF1">
    <property type="entry name" value="5'-METHYLTHIOADENOSINE_S-ADENOSYLHOMOCYSTEINE NUCLEOSIDASE"/>
    <property type="match status" value="1"/>
</dbReference>
<dbReference type="GO" id="GO:0005829">
    <property type="term" value="C:cytosol"/>
    <property type="evidence" value="ECO:0007669"/>
    <property type="project" value="TreeGrafter"/>
</dbReference>
<dbReference type="EMBL" id="DXBB01000118">
    <property type="protein sequence ID" value="HIZ73508.1"/>
    <property type="molecule type" value="Genomic_DNA"/>
</dbReference>
<reference evidence="2" key="2">
    <citation type="submission" date="2021-04" db="EMBL/GenBank/DDBJ databases">
        <authorList>
            <person name="Gilroy R."/>
        </authorList>
    </citation>
    <scope>NUCLEOTIDE SEQUENCE</scope>
    <source>
        <strain evidence="2">ChiW7-2402</strain>
    </source>
</reference>
<dbReference type="Pfam" id="PF01048">
    <property type="entry name" value="PNP_UDP_1"/>
    <property type="match status" value="1"/>
</dbReference>
<proteinExistence type="predicted"/>
<gene>
    <name evidence="2" type="ORF">H9964_08000</name>
</gene>
<name>A0A9D2K0P4_9FIRM</name>
<dbReference type="AlphaFoldDB" id="A0A9D2K0P4"/>
<organism evidence="2 3">
    <name type="scientific">Candidatus Gallimonas intestinavium</name>
    <dbReference type="NCBI Taxonomy" id="2838603"/>
    <lineage>
        <taxon>Bacteria</taxon>
        <taxon>Bacillati</taxon>
        <taxon>Bacillota</taxon>
        <taxon>Clostridia</taxon>
        <taxon>Candidatus Gallimonas</taxon>
    </lineage>
</organism>
<reference evidence="2" key="1">
    <citation type="journal article" date="2021" name="PeerJ">
        <title>Extensive microbial diversity within the chicken gut microbiome revealed by metagenomics and culture.</title>
        <authorList>
            <person name="Gilroy R."/>
            <person name="Ravi A."/>
            <person name="Getino M."/>
            <person name="Pursley I."/>
            <person name="Horton D.L."/>
            <person name="Alikhan N.F."/>
            <person name="Baker D."/>
            <person name="Gharbi K."/>
            <person name="Hall N."/>
            <person name="Watson M."/>
            <person name="Adriaenssens E.M."/>
            <person name="Foster-Nyarko E."/>
            <person name="Jarju S."/>
            <person name="Secka A."/>
            <person name="Antonio M."/>
            <person name="Oren A."/>
            <person name="Chaudhuri R.R."/>
            <person name="La Ragione R."/>
            <person name="Hildebrand F."/>
            <person name="Pallen M.J."/>
        </authorList>
    </citation>
    <scope>NUCLEOTIDE SEQUENCE</scope>
    <source>
        <strain evidence="2">ChiW7-2402</strain>
    </source>
</reference>
<dbReference type="PANTHER" id="PTHR46832">
    <property type="entry name" value="5'-METHYLTHIOADENOSINE/S-ADENOSYLHOMOCYSTEINE NUCLEOSIDASE"/>
    <property type="match status" value="1"/>
</dbReference>
<accession>A0A9D2K0P4</accession>
<dbReference type="Gene3D" id="3.40.50.1580">
    <property type="entry name" value="Nucleoside phosphorylase domain"/>
    <property type="match status" value="1"/>
</dbReference>
<dbReference type="InterPro" id="IPR000845">
    <property type="entry name" value="Nucleoside_phosphorylase_d"/>
</dbReference>
<protein>
    <submittedName>
        <fullName evidence="2">5'-methylthioadenosine/S-adenosylhomocysteine nucleosidase</fullName>
    </submittedName>
</protein>
<dbReference type="GO" id="GO:0008782">
    <property type="term" value="F:adenosylhomocysteine nucleosidase activity"/>
    <property type="evidence" value="ECO:0007669"/>
    <property type="project" value="TreeGrafter"/>
</dbReference>
<comment type="caution">
    <text evidence="2">The sequence shown here is derived from an EMBL/GenBank/DDBJ whole genome shotgun (WGS) entry which is preliminary data.</text>
</comment>
<dbReference type="Proteomes" id="UP000824102">
    <property type="component" value="Unassembled WGS sequence"/>
</dbReference>
<dbReference type="GO" id="GO:0008930">
    <property type="term" value="F:methylthioadenosine nucleosidase activity"/>
    <property type="evidence" value="ECO:0007669"/>
    <property type="project" value="TreeGrafter"/>
</dbReference>
<sequence>MIGAVVALDDEAEALLSQMEVEDIRTIYGKTVHLGRAFGKECLLVVCGVGKVNAAAGACAAIHFGADVILNFGVAGGLHERTELTEVYLVDKAVQYDFDITQLEGCEIGTLDGETENFLPLSTPKGIDFPRRKLATGDRFNDSSVDHDLLLRLGADLRDMEGGAIVQVCKYAGVPCVSFKAVSDVYGSGSTTEQYEKNLSRACLNLKAYMGEVFAALD</sequence>
<evidence type="ECO:0000259" key="1">
    <source>
        <dbReference type="Pfam" id="PF01048"/>
    </source>
</evidence>
<evidence type="ECO:0000313" key="2">
    <source>
        <dbReference type="EMBL" id="HIZ73508.1"/>
    </source>
</evidence>
<feature type="domain" description="Nucleoside phosphorylase" evidence="1">
    <location>
        <begin position="2"/>
        <end position="209"/>
    </location>
</feature>